<keyword evidence="2 6" id="KW-0032">Aminotransferase</keyword>
<evidence type="ECO:0000259" key="5">
    <source>
        <dbReference type="Pfam" id="PF00155"/>
    </source>
</evidence>
<dbReference type="GO" id="GO:0005829">
    <property type="term" value="C:cytosol"/>
    <property type="evidence" value="ECO:0007669"/>
    <property type="project" value="TreeGrafter"/>
</dbReference>
<dbReference type="Gene3D" id="3.40.640.10">
    <property type="entry name" value="Type I PLP-dependent aspartate aminotransferase-like (Major domain)"/>
    <property type="match status" value="1"/>
</dbReference>
<dbReference type="OrthoDB" id="9808770at2"/>
<dbReference type="Proteomes" id="UP000183685">
    <property type="component" value="Unassembled WGS sequence"/>
</dbReference>
<name>A0A1G7CBU4_9PROT</name>
<comment type="cofactor">
    <cofactor evidence="1">
        <name>pyridoxal 5'-phosphate</name>
        <dbReference type="ChEBI" id="CHEBI:597326"/>
    </cofactor>
</comment>
<proteinExistence type="predicted"/>
<evidence type="ECO:0000313" key="7">
    <source>
        <dbReference type="Proteomes" id="UP000183685"/>
    </source>
</evidence>
<dbReference type="GO" id="GO:1901605">
    <property type="term" value="P:alpha-amino acid metabolic process"/>
    <property type="evidence" value="ECO:0007669"/>
    <property type="project" value="TreeGrafter"/>
</dbReference>
<organism evidence="6 7">
    <name type="scientific">Kordiimonas lacus</name>
    <dbReference type="NCBI Taxonomy" id="637679"/>
    <lineage>
        <taxon>Bacteria</taxon>
        <taxon>Pseudomonadati</taxon>
        <taxon>Pseudomonadota</taxon>
        <taxon>Alphaproteobacteria</taxon>
        <taxon>Kordiimonadales</taxon>
        <taxon>Kordiimonadaceae</taxon>
        <taxon>Kordiimonas</taxon>
    </lineage>
</organism>
<keyword evidence="6" id="KW-0670">Pyruvate</keyword>
<feature type="domain" description="Aminotransferase class I/classII large" evidence="5">
    <location>
        <begin position="60"/>
        <end position="405"/>
    </location>
</feature>
<evidence type="ECO:0000256" key="4">
    <source>
        <dbReference type="ARBA" id="ARBA00022898"/>
    </source>
</evidence>
<reference evidence="6 7" key="1">
    <citation type="submission" date="2016-10" db="EMBL/GenBank/DDBJ databases">
        <authorList>
            <person name="de Groot N.N."/>
        </authorList>
    </citation>
    <scope>NUCLEOTIDE SEQUENCE [LARGE SCALE GENOMIC DNA]</scope>
    <source>
        <strain evidence="6 7">CGMCC 1.9109</strain>
    </source>
</reference>
<dbReference type="CDD" id="cd00609">
    <property type="entry name" value="AAT_like"/>
    <property type="match status" value="1"/>
</dbReference>
<keyword evidence="3 6" id="KW-0808">Transferase</keyword>
<protein>
    <submittedName>
        <fullName evidence="6">Valine-pyruvate aminotransferase apoenzyme</fullName>
    </submittedName>
</protein>
<evidence type="ECO:0000256" key="1">
    <source>
        <dbReference type="ARBA" id="ARBA00001933"/>
    </source>
</evidence>
<dbReference type="AlphaFoldDB" id="A0A1G7CBU4"/>
<keyword evidence="7" id="KW-1185">Reference proteome</keyword>
<dbReference type="GO" id="GO:0009042">
    <property type="term" value="F:valine-pyruvate transaminase activity"/>
    <property type="evidence" value="ECO:0007669"/>
    <property type="project" value="TreeGrafter"/>
</dbReference>
<dbReference type="InterPro" id="IPR004839">
    <property type="entry name" value="Aminotransferase_I/II_large"/>
</dbReference>
<dbReference type="InterPro" id="IPR050859">
    <property type="entry name" value="Class-I_PLP-dep_aminotransf"/>
</dbReference>
<dbReference type="PANTHER" id="PTHR42790">
    <property type="entry name" value="AMINOTRANSFERASE"/>
    <property type="match status" value="1"/>
</dbReference>
<evidence type="ECO:0000256" key="2">
    <source>
        <dbReference type="ARBA" id="ARBA00022576"/>
    </source>
</evidence>
<accession>A0A1G7CBU4</accession>
<evidence type="ECO:0000256" key="3">
    <source>
        <dbReference type="ARBA" id="ARBA00022679"/>
    </source>
</evidence>
<dbReference type="PANTHER" id="PTHR42790:SF4">
    <property type="entry name" value="VALINE--PYRUVATE AMINOTRANSFERASE"/>
    <property type="match status" value="1"/>
</dbReference>
<dbReference type="RefSeq" id="WP_068307140.1">
    <property type="nucleotide sequence ID" value="NZ_FNAK01000006.1"/>
</dbReference>
<dbReference type="SUPFAM" id="SSF53383">
    <property type="entry name" value="PLP-dependent transferases"/>
    <property type="match status" value="1"/>
</dbReference>
<dbReference type="EMBL" id="FNAK01000006">
    <property type="protein sequence ID" value="SDE35855.1"/>
    <property type="molecule type" value="Genomic_DNA"/>
</dbReference>
<dbReference type="Pfam" id="PF00155">
    <property type="entry name" value="Aminotran_1_2"/>
    <property type="match status" value="1"/>
</dbReference>
<keyword evidence="4" id="KW-0663">Pyridoxal phosphate</keyword>
<evidence type="ECO:0000313" key="6">
    <source>
        <dbReference type="EMBL" id="SDE35855.1"/>
    </source>
</evidence>
<sequence>MKLSKFGQKFSGRSGIVSLMDDLGSALNENPNMIFMGGGNPARIPAVEDMFAEKLKAIANDPEKRHSMLGIYQSPQGNKEFCDLLASYLANKFGWKITSRNIAVSNGSQAAFFSLYNMFAGEMADGSSRKIHLPLSPEYIGYKDAGLSEITFTATKPTIERLPDNMFKYHVDFEGLAVDDNTAAVCVSRPTNPTGNVLTDEEILAIDAIARERDIPFIIDGAYGLPFPGIIFNDATPHWNDNTILVLSLSKLGLPGIRTGILIASEEVVEAYVNINTIVNLASSTVGPALGKEIFAGNQMDMMCQQHIQPFYKERARQTVKWFQEALEGLPFRIHQPEGAIFLWLWLEGLPISCQDLYERLKKRGVLVVPGQNFFIGIEDDWAHKHECLRVSYAQDEATVREGVRLIAEEVKAVYG</sequence>
<dbReference type="STRING" id="637679.GCA_001550055_03213"/>
<dbReference type="GO" id="GO:0030170">
    <property type="term" value="F:pyridoxal phosphate binding"/>
    <property type="evidence" value="ECO:0007669"/>
    <property type="project" value="InterPro"/>
</dbReference>
<dbReference type="InterPro" id="IPR015421">
    <property type="entry name" value="PyrdxlP-dep_Trfase_major"/>
</dbReference>
<gene>
    <name evidence="6" type="ORF">SAMN04488071_2708</name>
</gene>
<dbReference type="NCBIfam" id="NF006967">
    <property type="entry name" value="PRK09440.1-5"/>
    <property type="match status" value="1"/>
</dbReference>
<dbReference type="InterPro" id="IPR015424">
    <property type="entry name" value="PyrdxlP-dep_Trfase"/>
</dbReference>
<dbReference type="NCBIfam" id="NF006964">
    <property type="entry name" value="PRK09440.1-2"/>
    <property type="match status" value="1"/>
</dbReference>